<evidence type="ECO:0000256" key="1">
    <source>
        <dbReference type="ARBA" id="ARBA00004651"/>
    </source>
</evidence>
<feature type="transmembrane region" description="Helical" evidence="7">
    <location>
        <begin position="246"/>
        <end position="266"/>
    </location>
</feature>
<evidence type="ECO:0000256" key="3">
    <source>
        <dbReference type="ARBA" id="ARBA00022692"/>
    </source>
</evidence>
<dbReference type="InterPro" id="IPR022791">
    <property type="entry name" value="L-PG_synthase/AglD"/>
</dbReference>
<dbReference type="Proteomes" id="UP000280296">
    <property type="component" value="Unassembled WGS sequence"/>
</dbReference>
<keyword evidence="9" id="KW-1185">Reference proteome</keyword>
<feature type="transmembrane region" description="Helical" evidence="7">
    <location>
        <begin position="129"/>
        <end position="152"/>
    </location>
</feature>
<feature type="region of interest" description="Disordered" evidence="6">
    <location>
        <begin position="1"/>
        <end position="53"/>
    </location>
</feature>
<evidence type="ECO:0000256" key="2">
    <source>
        <dbReference type="ARBA" id="ARBA00022475"/>
    </source>
</evidence>
<feature type="transmembrane region" description="Helical" evidence="7">
    <location>
        <begin position="372"/>
        <end position="397"/>
    </location>
</feature>
<dbReference type="Pfam" id="PF03706">
    <property type="entry name" value="LPG_synthase_TM"/>
    <property type="match status" value="1"/>
</dbReference>
<proteinExistence type="predicted"/>
<feature type="compositionally biased region" description="Basic and acidic residues" evidence="6">
    <location>
        <begin position="1"/>
        <end position="30"/>
    </location>
</feature>
<evidence type="ECO:0000256" key="6">
    <source>
        <dbReference type="SAM" id="MobiDB-lite"/>
    </source>
</evidence>
<feature type="region of interest" description="Disordered" evidence="6">
    <location>
        <begin position="413"/>
        <end position="434"/>
    </location>
</feature>
<keyword evidence="2" id="KW-1003">Cell membrane</keyword>
<feature type="transmembrane region" description="Helical" evidence="7">
    <location>
        <begin position="201"/>
        <end position="225"/>
    </location>
</feature>
<dbReference type="AlphaFoldDB" id="A0A432MPM6"/>
<feature type="transmembrane region" description="Helical" evidence="7">
    <location>
        <begin position="89"/>
        <end position="109"/>
    </location>
</feature>
<evidence type="ECO:0000313" key="9">
    <source>
        <dbReference type="Proteomes" id="UP000280296"/>
    </source>
</evidence>
<comment type="caution">
    <text evidence="8">The sequence shown here is derived from an EMBL/GenBank/DDBJ whole genome shotgun (WGS) entry which is preliminary data.</text>
</comment>
<evidence type="ECO:0008006" key="10">
    <source>
        <dbReference type="Google" id="ProtNLM"/>
    </source>
</evidence>
<reference evidence="8 9" key="1">
    <citation type="submission" date="2018-12" db="EMBL/GenBank/DDBJ databases">
        <authorList>
            <person name="Toschakov S.V."/>
        </authorList>
    </citation>
    <scope>NUCLEOTIDE SEQUENCE [LARGE SCALE GENOMIC DNA]</scope>
    <source>
        <strain evidence="8 9">GM2012</strain>
    </source>
</reference>
<accession>A0A432MPM6</accession>
<evidence type="ECO:0000256" key="5">
    <source>
        <dbReference type="ARBA" id="ARBA00023136"/>
    </source>
</evidence>
<reference evidence="8 9" key="2">
    <citation type="submission" date="2019-01" db="EMBL/GenBank/DDBJ databases">
        <title>Tautonia sociabilis, a novel thermotolerant planctomycete of Isosphaeraceae family, isolated from a 4000 m deep subterranean habitat.</title>
        <authorList>
            <person name="Kovaleva O.L."/>
            <person name="Elcheninov A.G."/>
            <person name="Van Heerden E."/>
            <person name="Toshchakov S.V."/>
            <person name="Novikov A."/>
            <person name="Bonch-Osmolovskaya E.A."/>
            <person name="Kublanov I.V."/>
        </authorList>
    </citation>
    <scope>NUCLEOTIDE SEQUENCE [LARGE SCALE GENOMIC DNA]</scope>
    <source>
        <strain evidence="8 9">GM2012</strain>
    </source>
</reference>
<comment type="subcellular location">
    <subcellularLocation>
        <location evidence="1">Cell membrane</location>
        <topology evidence="1">Multi-pass membrane protein</topology>
    </subcellularLocation>
</comment>
<dbReference type="EMBL" id="RYZH01000004">
    <property type="protein sequence ID" value="RUL89117.1"/>
    <property type="molecule type" value="Genomic_DNA"/>
</dbReference>
<organism evidence="8 9">
    <name type="scientific">Tautonia sociabilis</name>
    <dbReference type="NCBI Taxonomy" id="2080755"/>
    <lineage>
        <taxon>Bacteria</taxon>
        <taxon>Pseudomonadati</taxon>
        <taxon>Planctomycetota</taxon>
        <taxon>Planctomycetia</taxon>
        <taxon>Isosphaerales</taxon>
        <taxon>Isosphaeraceae</taxon>
        <taxon>Tautonia</taxon>
    </lineage>
</organism>
<name>A0A432MPM6_9BACT</name>
<keyword evidence="5 7" id="KW-0472">Membrane</keyword>
<evidence type="ECO:0000313" key="8">
    <source>
        <dbReference type="EMBL" id="RUL89117.1"/>
    </source>
</evidence>
<keyword evidence="4 7" id="KW-1133">Transmembrane helix</keyword>
<gene>
    <name evidence="8" type="ORF">TsocGM_03090</name>
</gene>
<feature type="compositionally biased region" description="Low complexity" evidence="6">
    <location>
        <begin position="413"/>
        <end position="422"/>
    </location>
</feature>
<sequence length="434" mass="45425">MRSEVRTARHPEGVKADRGGTRGRFPERKVTALPGPGGLGTEGRPAGRYSAGRADRAQWRSRSGDRFAVSPAGRGFVVAKRWTRWKRPVVRAAKVILGALIVWMVARALVRAWDDLRAYGETLRPSGWWLSASAALYLVGLSCFGVFFTRILARSDAPVPLGPALRAYLIGHLGKYVPGKAMVVVLRVGLVLPYGARAATAAFATLYETLVMMASGGLIAGIVFLSWPGPPITVPVGGGRSIEAPLAWLSLGLGVPLLVLAEARIFPKLAMAASVPFPGVGRSALPRFSARLLAEGMGWSLLGWTLMGMSLVATIRAIDPGGMPPSGWPPAVAAVALATVAGFLVAIFPGGLVIREAVLTAALGPTIGAEPAIVAALVLRLVWVVAELLASGVLALLRPRPCRPSGRPLVEPVPAAASACSPSPSPSRPDEPLT</sequence>
<feature type="transmembrane region" description="Helical" evidence="7">
    <location>
        <begin position="330"/>
        <end position="352"/>
    </location>
</feature>
<dbReference type="GO" id="GO:0005886">
    <property type="term" value="C:plasma membrane"/>
    <property type="evidence" value="ECO:0007669"/>
    <property type="project" value="UniProtKB-SubCell"/>
</dbReference>
<evidence type="ECO:0000256" key="4">
    <source>
        <dbReference type="ARBA" id="ARBA00022989"/>
    </source>
</evidence>
<evidence type="ECO:0000256" key="7">
    <source>
        <dbReference type="SAM" id="Phobius"/>
    </source>
</evidence>
<protein>
    <recommendedName>
        <fullName evidence="10">Flippase-like domain-containing protein</fullName>
    </recommendedName>
</protein>
<keyword evidence="3 7" id="KW-0812">Transmembrane</keyword>
<feature type="transmembrane region" description="Helical" evidence="7">
    <location>
        <begin position="297"/>
        <end position="318"/>
    </location>
</feature>